<feature type="region of interest" description="Disordered" evidence="2">
    <location>
        <begin position="1"/>
        <end position="49"/>
    </location>
</feature>
<dbReference type="AlphaFoldDB" id="A0AA88GZP0"/>
<feature type="region of interest" description="Disordered" evidence="2">
    <location>
        <begin position="604"/>
        <end position="690"/>
    </location>
</feature>
<reference evidence="3 4" key="1">
    <citation type="journal article" date="2018" name="BMC Genomics">
        <title>The genome of Naegleria lovaniensis, the basis for a comparative approach to unravel pathogenicity factors of the human pathogenic amoeba N. fowleri.</title>
        <authorList>
            <person name="Liechti N."/>
            <person name="Schurch N."/>
            <person name="Bruggmann R."/>
            <person name="Wittwer M."/>
        </authorList>
    </citation>
    <scope>NUCLEOTIDE SEQUENCE [LARGE SCALE GENOMIC DNA]</scope>
    <source>
        <strain evidence="3 4">ATCC 30569</strain>
    </source>
</reference>
<feature type="compositionally biased region" description="Basic residues" evidence="2">
    <location>
        <begin position="354"/>
        <end position="365"/>
    </location>
</feature>
<dbReference type="EMBL" id="PYSW02000005">
    <property type="protein sequence ID" value="KAG2392160.1"/>
    <property type="molecule type" value="Genomic_DNA"/>
</dbReference>
<dbReference type="GeneID" id="68104866"/>
<feature type="compositionally biased region" description="Polar residues" evidence="2">
    <location>
        <begin position="482"/>
        <end position="504"/>
    </location>
</feature>
<feature type="compositionally biased region" description="Polar residues" evidence="2">
    <location>
        <begin position="1"/>
        <end position="11"/>
    </location>
</feature>
<feature type="compositionally biased region" description="Basic and acidic residues" evidence="2">
    <location>
        <begin position="634"/>
        <end position="651"/>
    </location>
</feature>
<feature type="coiled-coil region" evidence="1">
    <location>
        <begin position="310"/>
        <end position="337"/>
    </location>
</feature>
<dbReference type="Proteomes" id="UP000816034">
    <property type="component" value="Unassembled WGS sequence"/>
</dbReference>
<evidence type="ECO:0000313" key="3">
    <source>
        <dbReference type="EMBL" id="KAG2392160.1"/>
    </source>
</evidence>
<feature type="region of interest" description="Disordered" evidence="2">
    <location>
        <begin position="338"/>
        <end position="405"/>
    </location>
</feature>
<sequence>MLQPQHSGNCSPPTTTTPRDSSNELGHWPTTPSSSGLNQPNNIPNIFDSNKIHNADKGYHFLNSELYNRNNNNSNSDNNLLCTVFTTQNSQYQDQLVPVSIFLPFTLRSVPLEIISFGEIVESKPSNYESSNAATNSARELFHQVEKFWRKFKGEFVHPYPIGFQAILRLRRRRRVKKSPEADWISDTAIERIQLKLEIIKGEVGPQFVVTDISSSKGVGQRFVGSSCSHPFTEAFQLYQPDEVPDTNENGEIIEYSYLDVDTDELTGLSAFGFCDLYFQSILNSIAKQAHRYLPDQINIFDGRSKEFWKTTLEREKQKLMMEIVELEKKKQVLMKLSTTKPSTRDSSNPVTTKPRRVVKKRTKRPVMDVEDTPSFADGEDSLKEAVSDSEPSQQQISPNNIGSASSIVSPIKKIKMDGTATEEVSTPNRIEAVFPTTNNNAMDLQNDLEIGPSSSSMHDDLELRLLKGSPHPPSSNHQSPIKPSNMQQSQPTIEKRNTVSQESIAEDSDKEDQHVHVTPTRMSLVNMPNSPKLEKINISPAKRNPISLELKDAVDIMEVSKEKETSIQQSSLSLTPPSHQQQHVQSNSPEFAIPALPSLQPLKKNASQTQQSQHSIETASVPQTSQPQASISQHHDDNTSKPKSQSEEVVIKPGSTITQDSPQLDEIIDEDGERDGDTMNGVSVTKDGDISRELAQKHDEMVTEDGHDIQNSKPQKSDIITVNPAAEVKETEIVQVLFDTTSATVKPQTDDKHMDDTTTLSTTTLMQNQQGKNPNITNEVDDDATPTDIILETDQFSNSIKERVETKLSPQLAEEISNASHSMQTANQETTSEIVSKIESTSHQEINMVTTTTADQTTTTLTNVSHAFMPILEVQFSGEMPSPSSANSNNSTGTTHFEAATGQEVASVKISTAGVASGMITNDHSDEETPKDLTPPVQVFEDTSKNFNPLVNDTPSKTKAKTEITMHNDEEIPATPTPAKPLLTDASSPARTELATPTYEHTPAMDMSSKTIIPATIVLDPLELGGEDDMVDDDFDSNDEDDKQPISTPPNNTSRILSYTTPRSERGEDGASISSQAAVEETQYPAIKIDLDLGQLSPSKKNNPFMQAPVCENEQSESDEEQESPKTPSPTALGLNIQFSSPPLINTISPIVKTSVTSPIVFNNNNSKALDSFLNQPCK</sequence>
<evidence type="ECO:0000313" key="4">
    <source>
        <dbReference type="Proteomes" id="UP000816034"/>
    </source>
</evidence>
<evidence type="ECO:0000256" key="2">
    <source>
        <dbReference type="SAM" id="MobiDB-lite"/>
    </source>
</evidence>
<feature type="region of interest" description="Disordered" evidence="2">
    <location>
        <begin position="1112"/>
        <end position="1132"/>
    </location>
</feature>
<feature type="region of interest" description="Disordered" evidence="2">
    <location>
        <begin position="568"/>
        <end position="588"/>
    </location>
</feature>
<feature type="compositionally biased region" description="Acidic residues" evidence="2">
    <location>
        <begin position="1026"/>
        <end position="1043"/>
    </location>
</feature>
<accession>A0AA88GZP0</accession>
<feature type="compositionally biased region" description="Polar residues" evidence="2">
    <location>
        <begin position="606"/>
        <end position="633"/>
    </location>
</feature>
<gene>
    <name evidence="3" type="ORF">C9374_012412</name>
</gene>
<feature type="compositionally biased region" description="Polar residues" evidence="2">
    <location>
        <begin position="1046"/>
        <end position="1063"/>
    </location>
</feature>
<protein>
    <submittedName>
        <fullName evidence="3">Uncharacterized protein</fullName>
    </submittedName>
</protein>
<evidence type="ECO:0000256" key="1">
    <source>
        <dbReference type="SAM" id="Coils"/>
    </source>
</evidence>
<feature type="compositionally biased region" description="Polar residues" evidence="2">
    <location>
        <begin position="338"/>
        <end position="349"/>
    </location>
</feature>
<feature type="compositionally biased region" description="Polar residues" evidence="2">
    <location>
        <begin position="390"/>
        <end position="405"/>
    </location>
</feature>
<feature type="region of interest" description="Disordered" evidence="2">
    <location>
        <begin position="466"/>
        <end position="517"/>
    </location>
</feature>
<organism evidence="3 4">
    <name type="scientific">Naegleria lovaniensis</name>
    <name type="common">Amoeba</name>
    <dbReference type="NCBI Taxonomy" id="51637"/>
    <lineage>
        <taxon>Eukaryota</taxon>
        <taxon>Discoba</taxon>
        <taxon>Heterolobosea</taxon>
        <taxon>Tetramitia</taxon>
        <taxon>Eutetramitia</taxon>
        <taxon>Vahlkampfiidae</taxon>
        <taxon>Naegleria</taxon>
    </lineage>
</organism>
<keyword evidence="1" id="KW-0175">Coiled coil</keyword>
<proteinExistence type="predicted"/>
<feature type="region of interest" description="Disordered" evidence="2">
    <location>
        <begin position="1026"/>
        <end position="1079"/>
    </location>
</feature>
<comment type="caution">
    <text evidence="3">The sequence shown here is derived from an EMBL/GenBank/DDBJ whole genome shotgun (WGS) entry which is preliminary data.</text>
</comment>
<keyword evidence="4" id="KW-1185">Reference proteome</keyword>
<feature type="compositionally biased region" description="Polar residues" evidence="2">
    <location>
        <begin position="19"/>
        <end position="48"/>
    </location>
</feature>
<dbReference type="RefSeq" id="XP_044554054.1">
    <property type="nucleotide sequence ID" value="XM_044688176.1"/>
</dbReference>
<name>A0AA88GZP0_NAELO</name>
<feature type="region of interest" description="Disordered" evidence="2">
    <location>
        <begin position="419"/>
        <end position="439"/>
    </location>
</feature>